<name>A0A8T3V999_9EURY</name>
<protein>
    <submittedName>
        <fullName evidence="2">GNAT family N-acetyltransferase</fullName>
    </submittedName>
</protein>
<evidence type="ECO:0000259" key="1">
    <source>
        <dbReference type="PROSITE" id="PS51186"/>
    </source>
</evidence>
<sequence>MVNLRKAKAEEAEKILEFYQKVIDSTRGTEFNPKWNRDYPNLEFIEGCVEKEELYVCTEEDNIISCVVLNNLFDPEYENIEWTINATSQETIIIHTFAVSSDFAGKGIGKEIFNQIRNNALKNNQKTIRIDIIDGNVGAQKVFEKFGFEYVDTVEMFHKAVGLEKFHLYEYITKNKKNHL</sequence>
<dbReference type="GO" id="GO:0016747">
    <property type="term" value="F:acyltransferase activity, transferring groups other than amino-acyl groups"/>
    <property type="evidence" value="ECO:0007669"/>
    <property type="project" value="InterPro"/>
</dbReference>
<dbReference type="Gene3D" id="3.40.630.30">
    <property type="match status" value="1"/>
</dbReference>
<evidence type="ECO:0000313" key="3">
    <source>
        <dbReference type="Proteomes" id="UP000783037"/>
    </source>
</evidence>
<gene>
    <name evidence="2" type="ORF">E7Z79_03205</name>
</gene>
<comment type="caution">
    <text evidence="2">The sequence shown here is derived from an EMBL/GenBank/DDBJ whole genome shotgun (WGS) entry which is preliminary data.</text>
</comment>
<dbReference type="CDD" id="cd04301">
    <property type="entry name" value="NAT_SF"/>
    <property type="match status" value="1"/>
</dbReference>
<proteinExistence type="predicted"/>
<feature type="domain" description="N-acetyltransferase" evidence="1">
    <location>
        <begin position="2"/>
        <end position="175"/>
    </location>
</feature>
<dbReference type="RefSeq" id="WP_303738545.1">
    <property type="nucleotide sequence ID" value="NZ_SUTK01000009.1"/>
</dbReference>
<accession>A0A8T3V999</accession>
<dbReference type="PROSITE" id="PS51186">
    <property type="entry name" value="GNAT"/>
    <property type="match status" value="1"/>
</dbReference>
<dbReference type="Proteomes" id="UP000783037">
    <property type="component" value="Unassembled WGS sequence"/>
</dbReference>
<dbReference type="InterPro" id="IPR016181">
    <property type="entry name" value="Acyl_CoA_acyltransferase"/>
</dbReference>
<dbReference type="EMBL" id="SUTK01000009">
    <property type="protein sequence ID" value="MBE6501430.1"/>
    <property type="molecule type" value="Genomic_DNA"/>
</dbReference>
<dbReference type="SUPFAM" id="SSF55729">
    <property type="entry name" value="Acyl-CoA N-acyltransferases (Nat)"/>
    <property type="match status" value="1"/>
</dbReference>
<dbReference type="AlphaFoldDB" id="A0A8T3V999"/>
<dbReference type="Pfam" id="PF00583">
    <property type="entry name" value="Acetyltransf_1"/>
    <property type="match status" value="1"/>
</dbReference>
<dbReference type="InterPro" id="IPR000182">
    <property type="entry name" value="GNAT_dom"/>
</dbReference>
<organism evidence="2 3">
    <name type="scientific">Methanobrevibacter thaueri</name>
    <dbReference type="NCBI Taxonomy" id="190975"/>
    <lineage>
        <taxon>Archaea</taxon>
        <taxon>Methanobacteriati</taxon>
        <taxon>Methanobacteriota</taxon>
        <taxon>Methanomada group</taxon>
        <taxon>Methanobacteria</taxon>
        <taxon>Methanobacteriales</taxon>
        <taxon>Methanobacteriaceae</taxon>
        <taxon>Methanobrevibacter</taxon>
    </lineage>
</organism>
<evidence type="ECO:0000313" key="2">
    <source>
        <dbReference type="EMBL" id="MBE6501430.1"/>
    </source>
</evidence>
<reference evidence="2" key="1">
    <citation type="submission" date="2019-04" db="EMBL/GenBank/DDBJ databases">
        <title>Evolution of Biomass-Degrading Anaerobic Consortia Revealed by Metagenomics.</title>
        <authorList>
            <person name="Peng X."/>
        </authorList>
    </citation>
    <scope>NUCLEOTIDE SEQUENCE</scope>
    <source>
        <strain evidence="2">SIG18</strain>
    </source>
</reference>